<reference evidence="4" key="2">
    <citation type="journal article" date="2021" name="Sci. Data">
        <title>Chromosome-scale genome sequencing, assembly and annotation of six genomes from subfamily Leishmaniinae.</title>
        <authorList>
            <person name="Almutairi H."/>
            <person name="Urbaniak M.D."/>
            <person name="Bates M.D."/>
            <person name="Jariyapan N."/>
            <person name="Kwakye-Nuako G."/>
            <person name="Thomaz Soccol V."/>
            <person name="Al-Salem W.S."/>
            <person name="Dillon R.J."/>
            <person name="Bates P.A."/>
            <person name="Gatherer D."/>
        </authorList>
    </citation>
    <scope>NUCLEOTIDE SEQUENCE [LARGE SCALE GENOMIC DNA]</scope>
</reference>
<sequence>MNCSCVTARFVVGGVAPSAAWSSSGTIASQLPPSCRLFCYPVAVSGAACLLFSRPLCRPFGCQPSAAALLTNCRHQRSTSARPHTSTWQEKISKVEAHQRDQQSEAARAAQRRARYASGAAAPTDASVLSAVSFSKSSPMAAPLTRPPGGFWGFIRGGDKGRKTQPLNPLMYLDRWREASRHDPEARAAQRLLLAINALSKRNSRRREPMTVCLSDKQKQEIVNRYASTRWYARLYAPFQNWTEQHVRWTIRFCNLVLAALTVCSLVVILAAYFKEMDAVAHLSPEDQRDYAYMVRGMRYSDIYKLGVEVLKKEDPLEALPPEVRLHMVIEACRQKRWHELNWDVELRKMHPGSPLEELDYMHCIYWGILQIGALISSGGVLFSDRVLDLREARHGNAESTEERDRFVEMEPTSLPTRTQRSFF</sequence>
<feature type="region of interest" description="Disordered" evidence="1">
    <location>
        <begin position="96"/>
        <end position="118"/>
    </location>
</feature>
<dbReference type="AlphaFoldDB" id="A0A836KNP5"/>
<dbReference type="Proteomes" id="UP000673552">
    <property type="component" value="Unassembled WGS sequence"/>
</dbReference>
<feature type="compositionally biased region" description="Basic and acidic residues" evidence="1">
    <location>
        <begin position="399"/>
        <end position="409"/>
    </location>
</feature>
<dbReference type="GeneID" id="92516699"/>
<keyword evidence="2" id="KW-1133">Transmembrane helix</keyword>
<keyword evidence="4" id="KW-1185">Reference proteome</keyword>
<feature type="transmembrane region" description="Helical" evidence="2">
    <location>
        <begin position="253"/>
        <end position="274"/>
    </location>
</feature>
<proteinExistence type="predicted"/>
<name>A0A836KNP5_9TRYP</name>
<keyword evidence="2" id="KW-0812">Transmembrane</keyword>
<reference evidence="4" key="1">
    <citation type="journal article" date="2021" name="Microbiol. Resour. Announc.">
        <title>LGAAP: Leishmaniinae Genome Assembly and Annotation Pipeline.</title>
        <authorList>
            <person name="Almutairi H."/>
            <person name="Urbaniak M.D."/>
            <person name="Bates M.D."/>
            <person name="Jariyapan N."/>
            <person name="Kwakye-Nuako G."/>
            <person name="Thomaz-Soccol V."/>
            <person name="Al-Salem W.S."/>
            <person name="Dillon R.J."/>
            <person name="Bates P.A."/>
            <person name="Gatherer D."/>
        </authorList>
    </citation>
    <scope>NUCLEOTIDE SEQUENCE [LARGE SCALE GENOMIC DNA]</scope>
</reference>
<dbReference type="KEGG" id="lmat:92516699"/>
<evidence type="ECO:0000313" key="4">
    <source>
        <dbReference type="Proteomes" id="UP000673552"/>
    </source>
</evidence>
<evidence type="ECO:0000313" key="3">
    <source>
        <dbReference type="EMBL" id="KAG5481101.1"/>
    </source>
</evidence>
<evidence type="ECO:0008006" key="5">
    <source>
        <dbReference type="Google" id="ProtNLM"/>
    </source>
</evidence>
<keyword evidence="2" id="KW-0472">Membrane</keyword>
<comment type="caution">
    <text evidence="3">The sequence shown here is derived from an EMBL/GenBank/DDBJ whole genome shotgun (WGS) entry which is preliminary data.</text>
</comment>
<dbReference type="OrthoDB" id="273060at2759"/>
<feature type="transmembrane region" description="Helical" evidence="2">
    <location>
        <begin position="365"/>
        <end position="384"/>
    </location>
</feature>
<organism evidence="3 4">
    <name type="scientific">Leishmania martiniquensis</name>
    <dbReference type="NCBI Taxonomy" id="1580590"/>
    <lineage>
        <taxon>Eukaryota</taxon>
        <taxon>Discoba</taxon>
        <taxon>Euglenozoa</taxon>
        <taxon>Kinetoplastea</taxon>
        <taxon>Metakinetoplastina</taxon>
        <taxon>Trypanosomatida</taxon>
        <taxon>Trypanosomatidae</taxon>
        <taxon>Leishmaniinae</taxon>
        <taxon>Leishmania</taxon>
    </lineage>
</organism>
<evidence type="ECO:0000256" key="2">
    <source>
        <dbReference type="SAM" id="Phobius"/>
    </source>
</evidence>
<protein>
    <recommendedName>
        <fullName evidence="5">Transmembrane protein</fullName>
    </recommendedName>
</protein>
<evidence type="ECO:0000256" key="1">
    <source>
        <dbReference type="SAM" id="MobiDB-lite"/>
    </source>
</evidence>
<feature type="compositionally biased region" description="Polar residues" evidence="1">
    <location>
        <begin position="414"/>
        <end position="424"/>
    </location>
</feature>
<dbReference type="RefSeq" id="XP_067179534.1">
    <property type="nucleotide sequence ID" value="XM_067324187.1"/>
</dbReference>
<feature type="region of interest" description="Disordered" evidence="1">
    <location>
        <begin position="399"/>
        <end position="424"/>
    </location>
</feature>
<gene>
    <name evidence="3" type="ORF">LSCM1_06781</name>
</gene>
<accession>A0A836KNP5</accession>
<dbReference type="EMBL" id="JAFEUZ010000018">
    <property type="protein sequence ID" value="KAG5481101.1"/>
    <property type="molecule type" value="Genomic_DNA"/>
</dbReference>